<organism evidence="2">
    <name type="scientific">Sesamum angustifolium</name>
    <dbReference type="NCBI Taxonomy" id="2727405"/>
    <lineage>
        <taxon>Eukaryota</taxon>
        <taxon>Viridiplantae</taxon>
        <taxon>Streptophyta</taxon>
        <taxon>Embryophyta</taxon>
        <taxon>Tracheophyta</taxon>
        <taxon>Spermatophyta</taxon>
        <taxon>Magnoliopsida</taxon>
        <taxon>eudicotyledons</taxon>
        <taxon>Gunneridae</taxon>
        <taxon>Pentapetalae</taxon>
        <taxon>asterids</taxon>
        <taxon>lamiids</taxon>
        <taxon>Lamiales</taxon>
        <taxon>Pedaliaceae</taxon>
        <taxon>Sesamum</taxon>
    </lineage>
</organism>
<sequence>MWGNLTSGLRGGIVTGEESEGGGGSDGVEVEPAFEQGEVEAQTNPREKADCEVSGHHGSSFDAQIWSNGGQRPSIGLITTAREK</sequence>
<feature type="region of interest" description="Disordered" evidence="1">
    <location>
        <begin position="1"/>
        <end position="84"/>
    </location>
</feature>
<dbReference type="EMBL" id="JACGWK010000014">
    <property type="protein sequence ID" value="KAL0317379.1"/>
    <property type="molecule type" value="Genomic_DNA"/>
</dbReference>
<reference evidence="2" key="1">
    <citation type="submission" date="2020-06" db="EMBL/GenBank/DDBJ databases">
        <authorList>
            <person name="Li T."/>
            <person name="Hu X."/>
            <person name="Zhang T."/>
            <person name="Song X."/>
            <person name="Zhang H."/>
            <person name="Dai N."/>
            <person name="Sheng W."/>
            <person name="Hou X."/>
            <person name="Wei L."/>
        </authorList>
    </citation>
    <scope>NUCLEOTIDE SEQUENCE</scope>
    <source>
        <strain evidence="2">G01</strain>
        <tissue evidence="2">Leaf</tissue>
    </source>
</reference>
<feature type="compositionally biased region" description="Basic and acidic residues" evidence="1">
    <location>
        <begin position="45"/>
        <end position="55"/>
    </location>
</feature>
<accession>A0AAW2LFZ2</accession>
<comment type="caution">
    <text evidence="2">The sequence shown here is derived from an EMBL/GenBank/DDBJ whole genome shotgun (WGS) entry which is preliminary data.</text>
</comment>
<feature type="compositionally biased region" description="Polar residues" evidence="1">
    <location>
        <begin position="61"/>
        <end position="71"/>
    </location>
</feature>
<name>A0AAW2LFZ2_9LAMI</name>
<proteinExistence type="predicted"/>
<protein>
    <submittedName>
        <fullName evidence="2">Uncharacterized protein</fullName>
    </submittedName>
</protein>
<evidence type="ECO:0000313" key="2">
    <source>
        <dbReference type="EMBL" id="KAL0317379.1"/>
    </source>
</evidence>
<gene>
    <name evidence="2" type="ORF">Sangu_2152200</name>
</gene>
<evidence type="ECO:0000256" key="1">
    <source>
        <dbReference type="SAM" id="MobiDB-lite"/>
    </source>
</evidence>
<reference evidence="2" key="2">
    <citation type="journal article" date="2024" name="Plant">
        <title>Genomic evolution and insights into agronomic trait innovations of Sesamum species.</title>
        <authorList>
            <person name="Miao H."/>
            <person name="Wang L."/>
            <person name="Qu L."/>
            <person name="Liu H."/>
            <person name="Sun Y."/>
            <person name="Le M."/>
            <person name="Wang Q."/>
            <person name="Wei S."/>
            <person name="Zheng Y."/>
            <person name="Lin W."/>
            <person name="Duan Y."/>
            <person name="Cao H."/>
            <person name="Xiong S."/>
            <person name="Wang X."/>
            <person name="Wei L."/>
            <person name="Li C."/>
            <person name="Ma Q."/>
            <person name="Ju M."/>
            <person name="Zhao R."/>
            <person name="Li G."/>
            <person name="Mu C."/>
            <person name="Tian Q."/>
            <person name="Mei H."/>
            <person name="Zhang T."/>
            <person name="Gao T."/>
            <person name="Zhang H."/>
        </authorList>
    </citation>
    <scope>NUCLEOTIDE SEQUENCE</scope>
    <source>
        <strain evidence="2">G01</strain>
    </source>
</reference>
<dbReference type="AlphaFoldDB" id="A0AAW2LFZ2"/>